<evidence type="ECO:0000256" key="1">
    <source>
        <dbReference type="ARBA" id="ARBA00001971"/>
    </source>
</evidence>
<keyword evidence="7" id="KW-0503">Monooxygenase</keyword>
<dbReference type="GO" id="GO:0020037">
    <property type="term" value="F:heme binding"/>
    <property type="evidence" value="ECO:0007669"/>
    <property type="project" value="InterPro"/>
</dbReference>
<evidence type="ECO:0000256" key="8">
    <source>
        <dbReference type="SAM" id="Phobius"/>
    </source>
</evidence>
<dbReference type="GO" id="GO:0016705">
    <property type="term" value="F:oxidoreductase activity, acting on paired donors, with incorporation or reduction of molecular oxygen"/>
    <property type="evidence" value="ECO:0007669"/>
    <property type="project" value="InterPro"/>
</dbReference>
<comment type="cofactor">
    <cofactor evidence="1 6">
        <name>heme</name>
        <dbReference type="ChEBI" id="CHEBI:30413"/>
    </cofactor>
</comment>
<name>A0A9P5LIH8_9HYPO</name>
<keyword evidence="5 6" id="KW-0408">Iron</keyword>
<evidence type="ECO:0000256" key="3">
    <source>
        <dbReference type="ARBA" id="ARBA00022617"/>
    </source>
</evidence>
<dbReference type="InterPro" id="IPR050121">
    <property type="entry name" value="Cytochrome_P450_monoxygenase"/>
</dbReference>
<keyword evidence="10" id="KW-1185">Reference proteome</keyword>
<evidence type="ECO:0000256" key="6">
    <source>
        <dbReference type="PIRSR" id="PIRSR602401-1"/>
    </source>
</evidence>
<dbReference type="InterPro" id="IPR036396">
    <property type="entry name" value="Cyt_P450_sf"/>
</dbReference>
<dbReference type="SUPFAM" id="SSF48264">
    <property type="entry name" value="Cytochrome P450"/>
    <property type="match status" value="1"/>
</dbReference>
<evidence type="ECO:0000256" key="7">
    <source>
        <dbReference type="RuleBase" id="RU000461"/>
    </source>
</evidence>
<feature type="transmembrane region" description="Helical" evidence="8">
    <location>
        <begin position="6"/>
        <end position="26"/>
    </location>
</feature>
<dbReference type="Proteomes" id="UP000722485">
    <property type="component" value="Unassembled WGS sequence"/>
</dbReference>
<dbReference type="PANTHER" id="PTHR24305:SF232">
    <property type="entry name" value="P450, PUTATIVE (EUROFUNG)-RELATED"/>
    <property type="match status" value="1"/>
</dbReference>
<dbReference type="Pfam" id="PF00067">
    <property type="entry name" value="p450"/>
    <property type="match status" value="2"/>
</dbReference>
<evidence type="ECO:0000256" key="4">
    <source>
        <dbReference type="ARBA" id="ARBA00022723"/>
    </source>
</evidence>
<proteinExistence type="inferred from homology"/>
<dbReference type="PANTHER" id="PTHR24305">
    <property type="entry name" value="CYTOCHROME P450"/>
    <property type="match status" value="1"/>
</dbReference>
<keyword evidence="8" id="KW-0812">Transmembrane</keyword>
<accession>A0A9P5LIH8</accession>
<dbReference type="InterPro" id="IPR001128">
    <property type="entry name" value="Cyt_P450"/>
</dbReference>
<keyword evidence="4 6" id="KW-0479">Metal-binding</keyword>
<dbReference type="GO" id="GO:0004497">
    <property type="term" value="F:monooxygenase activity"/>
    <property type="evidence" value="ECO:0007669"/>
    <property type="project" value="UniProtKB-KW"/>
</dbReference>
<gene>
    <name evidence="9" type="ORF">G7Z17_g4269</name>
</gene>
<reference evidence="9" key="1">
    <citation type="submission" date="2020-03" db="EMBL/GenBank/DDBJ databases">
        <title>Draft Genome Sequence of Cylindrodendrum hubeiense.</title>
        <authorList>
            <person name="Buettner E."/>
            <person name="Kellner H."/>
        </authorList>
    </citation>
    <scope>NUCLEOTIDE SEQUENCE</scope>
    <source>
        <strain evidence="9">IHI 201604</strain>
    </source>
</reference>
<evidence type="ECO:0000313" key="9">
    <source>
        <dbReference type="EMBL" id="KAF7552522.1"/>
    </source>
</evidence>
<evidence type="ECO:0000313" key="10">
    <source>
        <dbReference type="Proteomes" id="UP000722485"/>
    </source>
</evidence>
<evidence type="ECO:0000256" key="5">
    <source>
        <dbReference type="ARBA" id="ARBA00023004"/>
    </source>
</evidence>
<evidence type="ECO:0008006" key="11">
    <source>
        <dbReference type="Google" id="ProtNLM"/>
    </source>
</evidence>
<dbReference type="Gene3D" id="1.10.630.10">
    <property type="entry name" value="Cytochrome P450"/>
    <property type="match status" value="1"/>
</dbReference>
<keyword evidence="3 6" id="KW-0349">Heme</keyword>
<keyword evidence="8" id="KW-1133">Transmembrane helix</keyword>
<protein>
    <recommendedName>
        <fullName evidence="11">Cytochrome P450 monooxygenase</fullName>
    </recommendedName>
</protein>
<keyword evidence="7" id="KW-0560">Oxidoreductase</keyword>
<comment type="caution">
    <text evidence="9">The sequence shown here is derived from an EMBL/GenBank/DDBJ whole genome shotgun (WGS) entry which is preliminary data.</text>
</comment>
<dbReference type="PRINTS" id="PR00385">
    <property type="entry name" value="P450"/>
</dbReference>
<dbReference type="OrthoDB" id="1470350at2759"/>
<organism evidence="9 10">
    <name type="scientific">Cylindrodendrum hubeiense</name>
    <dbReference type="NCBI Taxonomy" id="595255"/>
    <lineage>
        <taxon>Eukaryota</taxon>
        <taxon>Fungi</taxon>
        <taxon>Dikarya</taxon>
        <taxon>Ascomycota</taxon>
        <taxon>Pezizomycotina</taxon>
        <taxon>Sordariomycetes</taxon>
        <taxon>Hypocreomycetidae</taxon>
        <taxon>Hypocreales</taxon>
        <taxon>Nectriaceae</taxon>
        <taxon>Cylindrodendrum</taxon>
    </lineage>
</organism>
<sequence>MVFFGLGSLVALIICGTVISIVIAVYRAHLQVRSTPLPKIPYNVNAFSRFMGDVPDIRNAKYRRSWIWSQPKSHGSPLAQLFTHPFEKPTVVVTDYREVVDICSRRLKEFDRGPRNKECVGLTAPNFHMTMESRDPRFRQHKELLRDLMTPAFLNEISAPRLYERTTLLIELWKLKADNARGRPFDARDDLYLATLDIISSVAFGIDDGKGTLEKELSYMQSFSPSAPIDANGPVEFPQAPTSPETEALFDLADMIAIAQSSPFPWWSQHLAMLKPKHAKAWWYRRRLIHRQTTKSVKKLKDGRGLTRECALDQLLWREMNAAKKADRQPEFYSPVIRDELIGYLLAGHDTTATALAWWVKYISRHQRAQDRLRFELRQAHAHAIEEARWPTIKEITSTSIPYLDAVMEETVRYAAVATLIVRTATCDTEILGYPIPKGVHVILPLTGPSMTEPAIDIPECARSAASQNDKGRVPPWGDDIGEFIPERWLKWECGAEGIPTQVFCPNAGPNLAFSAGPRQCFGKRLAYLEMRVLMSLLIWNFEFGELDERFNNDDIVESLVNLPKDCYVKLTQA</sequence>
<dbReference type="InterPro" id="IPR002401">
    <property type="entry name" value="Cyt_P450_E_grp-I"/>
</dbReference>
<comment type="similarity">
    <text evidence="2 7">Belongs to the cytochrome P450 family.</text>
</comment>
<keyword evidence="8" id="KW-0472">Membrane</keyword>
<dbReference type="InterPro" id="IPR017972">
    <property type="entry name" value="Cyt_P450_CS"/>
</dbReference>
<evidence type="ECO:0000256" key="2">
    <source>
        <dbReference type="ARBA" id="ARBA00010617"/>
    </source>
</evidence>
<dbReference type="PROSITE" id="PS00086">
    <property type="entry name" value="CYTOCHROME_P450"/>
    <property type="match status" value="1"/>
</dbReference>
<dbReference type="PRINTS" id="PR00463">
    <property type="entry name" value="EP450I"/>
</dbReference>
<dbReference type="EMBL" id="JAANBB010000059">
    <property type="protein sequence ID" value="KAF7552522.1"/>
    <property type="molecule type" value="Genomic_DNA"/>
</dbReference>
<dbReference type="AlphaFoldDB" id="A0A9P5LIH8"/>
<feature type="binding site" description="axial binding residue" evidence="6">
    <location>
        <position position="521"/>
    </location>
    <ligand>
        <name>heme</name>
        <dbReference type="ChEBI" id="CHEBI:30413"/>
    </ligand>
    <ligandPart>
        <name>Fe</name>
        <dbReference type="ChEBI" id="CHEBI:18248"/>
    </ligandPart>
</feature>
<dbReference type="GO" id="GO:0005506">
    <property type="term" value="F:iron ion binding"/>
    <property type="evidence" value="ECO:0007669"/>
    <property type="project" value="InterPro"/>
</dbReference>